<dbReference type="GO" id="GO:0000993">
    <property type="term" value="F:RNA polymerase II complex binding"/>
    <property type="evidence" value="ECO:0007669"/>
    <property type="project" value="TreeGrafter"/>
</dbReference>
<reference evidence="5" key="1">
    <citation type="journal article" date="2020" name="Stud. Mycol.">
        <title>101 Dothideomycetes genomes: A test case for predicting lifestyles and emergence of pathogens.</title>
        <authorList>
            <person name="Haridas S."/>
            <person name="Albert R."/>
            <person name="Binder M."/>
            <person name="Bloem J."/>
            <person name="LaButti K."/>
            <person name="Salamov A."/>
            <person name="Andreopoulos B."/>
            <person name="Baker S."/>
            <person name="Barry K."/>
            <person name="Bills G."/>
            <person name="Bluhm B."/>
            <person name="Cannon C."/>
            <person name="Castanera R."/>
            <person name="Culley D."/>
            <person name="Daum C."/>
            <person name="Ezra D."/>
            <person name="Gonzalez J."/>
            <person name="Henrissat B."/>
            <person name="Kuo A."/>
            <person name="Liang C."/>
            <person name="Lipzen A."/>
            <person name="Lutzoni F."/>
            <person name="Magnuson J."/>
            <person name="Mondo S."/>
            <person name="Nolan M."/>
            <person name="Ohm R."/>
            <person name="Pangilinan J."/>
            <person name="Park H.-J."/>
            <person name="Ramirez L."/>
            <person name="Alfaro M."/>
            <person name="Sun H."/>
            <person name="Tritt A."/>
            <person name="Yoshinaga Y."/>
            <person name="Zwiers L.-H."/>
            <person name="Turgeon B."/>
            <person name="Goodwin S."/>
            <person name="Spatafora J."/>
            <person name="Crous P."/>
            <person name="Grigoriev I."/>
        </authorList>
    </citation>
    <scope>NUCLEOTIDE SEQUENCE [LARGE SCALE GENOMIC DNA]</scope>
    <source>
        <strain evidence="5">CECT 20119</strain>
    </source>
</reference>
<dbReference type="OrthoDB" id="10260285at2759"/>
<dbReference type="EMBL" id="ML992502">
    <property type="protein sequence ID" value="KAF2226367.1"/>
    <property type="molecule type" value="Genomic_DNA"/>
</dbReference>
<dbReference type="Pfam" id="PF03985">
    <property type="entry name" value="Paf1"/>
    <property type="match status" value="1"/>
</dbReference>
<comment type="subcellular location">
    <subcellularLocation>
        <location evidence="1">Nucleus</location>
    </subcellularLocation>
</comment>
<proteinExistence type="inferred from homology"/>
<evidence type="ECO:0000313" key="4">
    <source>
        <dbReference type="EMBL" id="KAF2226367.1"/>
    </source>
</evidence>
<dbReference type="GO" id="GO:0006368">
    <property type="term" value="P:transcription elongation by RNA polymerase II"/>
    <property type="evidence" value="ECO:0007669"/>
    <property type="project" value="InterPro"/>
</dbReference>
<evidence type="ECO:0000256" key="2">
    <source>
        <dbReference type="ARBA" id="ARBA00007560"/>
    </source>
</evidence>
<dbReference type="GO" id="GO:0016593">
    <property type="term" value="C:Cdc73/Paf1 complex"/>
    <property type="evidence" value="ECO:0007669"/>
    <property type="project" value="InterPro"/>
</dbReference>
<keyword evidence="5" id="KW-1185">Reference proteome</keyword>
<evidence type="ECO:0000313" key="5">
    <source>
        <dbReference type="Proteomes" id="UP000799538"/>
    </source>
</evidence>
<dbReference type="PANTHER" id="PTHR23188">
    <property type="entry name" value="RNA POLYMERASE II-ASSOCIATED FACTOR 1 HOMOLOG"/>
    <property type="match status" value="1"/>
</dbReference>
<sequence>MAQRTYHQDYVVRIRYSNTLPPPPNPPKLLDIPGTGLSGGQYTNASYGTRLAREQPLNIEADAELGMPIDLVGLPGVFDGNEAAINARDPPPLLHPHDRALLKPLSQIGKGNTGAGATFLRKTEYISSDQGIKRYESSTSRDLFKIRNDPKRKNSKHLDKEDPLNIVKNVVKGFDIAYPKDAHNGDDTRDLVKGAEITTADITAWSNPKHPKNPGLKLLDSYPVLPDLDAIPGLGSYILLKYNSDPSAAVKSYDPRLDMTILKPKNANNLKLEERLAAYEKDLNMVKPIAEYDYEMYMLDDVNSLKGIKRKCDVNDPDRDDENLYTSQDDQGQKVFKYKRIRAYETYQQQGDGENPFADSVALALHDPEFEVGHDGEAPRLPKGAYIYPVSQRTYLRPKRKVQNAYVDDSATPDKIHIAIRDADEDELGRRLAARAKYDTAMTLTANDGDADEA</sequence>
<accession>A0A6A6GL31</accession>
<gene>
    <name evidence="4" type="ORF">BDZ85DRAFT_256048</name>
</gene>
<dbReference type="AlphaFoldDB" id="A0A6A6GL31"/>
<dbReference type="Proteomes" id="UP000799538">
    <property type="component" value="Unassembled WGS sequence"/>
</dbReference>
<organism evidence="4 5">
    <name type="scientific">Elsinoe ampelina</name>
    <dbReference type="NCBI Taxonomy" id="302913"/>
    <lineage>
        <taxon>Eukaryota</taxon>
        <taxon>Fungi</taxon>
        <taxon>Dikarya</taxon>
        <taxon>Ascomycota</taxon>
        <taxon>Pezizomycotina</taxon>
        <taxon>Dothideomycetes</taxon>
        <taxon>Dothideomycetidae</taxon>
        <taxon>Myriangiales</taxon>
        <taxon>Elsinoaceae</taxon>
        <taxon>Elsinoe</taxon>
    </lineage>
</organism>
<evidence type="ECO:0000256" key="1">
    <source>
        <dbReference type="ARBA" id="ARBA00004123"/>
    </source>
</evidence>
<dbReference type="PANTHER" id="PTHR23188:SF12">
    <property type="entry name" value="RNA POLYMERASE II-ASSOCIATED FACTOR 1 HOMOLOG"/>
    <property type="match status" value="1"/>
</dbReference>
<keyword evidence="3" id="KW-0539">Nucleus</keyword>
<name>A0A6A6GL31_9PEZI</name>
<comment type="similarity">
    <text evidence="2">Belongs to the PAF1 family.</text>
</comment>
<dbReference type="GO" id="GO:0003682">
    <property type="term" value="F:chromatin binding"/>
    <property type="evidence" value="ECO:0007669"/>
    <property type="project" value="TreeGrafter"/>
</dbReference>
<evidence type="ECO:0000256" key="3">
    <source>
        <dbReference type="ARBA" id="ARBA00023242"/>
    </source>
</evidence>
<protein>
    <submittedName>
        <fullName evidence="4">Paf1 complex protein</fullName>
    </submittedName>
</protein>
<dbReference type="InterPro" id="IPR007133">
    <property type="entry name" value="RNA_pol_II-assoc_Paf1"/>
</dbReference>